<dbReference type="EMBL" id="JAGQLI010000046">
    <property type="protein sequence ID" value="MCA9378963.1"/>
    <property type="molecule type" value="Genomic_DNA"/>
</dbReference>
<name>A0A955KZD8_9BACT</name>
<feature type="coiled-coil region" evidence="1">
    <location>
        <begin position="374"/>
        <end position="401"/>
    </location>
</feature>
<dbReference type="AlphaFoldDB" id="A0A955KZD8"/>
<keyword evidence="2" id="KW-0472">Membrane</keyword>
<sequence length="547" mass="59628">MPTVRYQNYKLSSASGEDVLNIADFSQTTDVKQEHVRFLLTDLHGFTTQGLQAEFKSRLELSIDGQNLSISKDYQSGQVGAEPAGADLQWTNGFVLVPRGLGADLDLQLRHLVASSSSGGGVDSTNIKSELLALGDENIAKILELNGKISALDSQLGGQKRKDEITLSLGEIEKELADAEERIASVGDLVTKKDNIDATLAKFGEMVQKDLEGESVKLREQLTALRRQQLDEVVAGSKVIMPAGAESEDLVSKRHGIWGVPLLGMMVISIVASIVAYLLKNNPALIVTGVAAAVVQLIIFVLINMLPLSVSISLVNKQGTPSLAGKNPEVDGKWKAALHQIESFFVGKAWVNALKSESEEVGAMVSKRLDGQSIADLENAKKLLGQNVANLRQEVDKLADAEIPPQEYLEKRRELDMLKLDKTRVERDLRAREDYETIADKLASLGSEEVASVELPEDIAGALGVGSVEASQDEIVTTPTAFGELTDQQKYLLVQWLRIAQWQQDPQSPLVIVDNLTNKQENIKLVLQKRLADLHNVGQIVLINLLP</sequence>
<protein>
    <submittedName>
        <fullName evidence="3">Uncharacterized protein</fullName>
    </submittedName>
</protein>
<evidence type="ECO:0000256" key="1">
    <source>
        <dbReference type="SAM" id="Coils"/>
    </source>
</evidence>
<reference evidence="3" key="1">
    <citation type="submission" date="2020-04" db="EMBL/GenBank/DDBJ databases">
        <authorList>
            <person name="Zhang T."/>
        </authorList>
    </citation>
    <scope>NUCLEOTIDE SEQUENCE</scope>
    <source>
        <strain evidence="3">HKST-UBA12</strain>
    </source>
</reference>
<feature type="transmembrane region" description="Helical" evidence="2">
    <location>
        <begin position="285"/>
        <end position="308"/>
    </location>
</feature>
<comment type="caution">
    <text evidence="3">The sequence shown here is derived from an EMBL/GenBank/DDBJ whole genome shotgun (WGS) entry which is preliminary data.</text>
</comment>
<reference evidence="3" key="2">
    <citation type="journal article" date="2021" name="Microbiome">
        <title>Successional dynamics and alternative stable states in a saline activated sludge microbial community over 9 years.</title>
        <authorList>
            <person name="Wang Y."/>
            <person name="Ye J."/>
            <person name="Ju F."/>
            <person name="Liu L."/>
            <person name="Boyd J.A."/>
            <person name="Deng Y."/>
            <person name="Parks D.H."/>
            <person name="Jiang X."/>
            <person name="Yin X."/>
            <person name="Woodcroft B.J."/>
            <person name="Tyson G.W."/>
            <person name="Hugenholtz P."/>
            <person name="Polz M.F."/>
            <person name="Zhang T."/>
        </authorList>
    </citation>
    <scope>NUCLEOTIDE SEQUENCE</scope>
    <source>
        <strain evidence="3">HKST-UBA12</strain>
    </source>
</reference>
<proteinExistence type="predicted"/>
<accession>A0A955KZD8</accession>
<feature type="transmembrane region" description="Helical" evidence="2">
    <location>
        <begin position="257"/>
        <end position="279"/>
    </location>
</feature>
<feature type="coiled-coil region" evidence="1">
    <location>
        <begin position="162"/>
        <end position="228"/>
    </location>
</feature>
<organism evidence="3 4">
    <name type="scientific">Candidatus Dojkabacteria bacterium</name>
    <dbReference type="NCBI Taxonomy" id="2099670"/>
    <lineage>
        <taxon>Bacteria</taxon>
        <taxon>Candidatus Dojkabacteria</taxon>
    </lineage>
</organism>
<dbReference type="Proteomes" id="UP000760819">
    <property type="component" value="Unassembled WGS sequence"/>
</dbReference>
<gene>
    <name evidence="3" type="ORF">KC640_00905</name>
</gene>
<evidence type="ECO:0000256" key="2">
    <source>
        <dbReference type="SAM" id="Phobius"/>
    </source>
</evidence>
<keyword evidence="2" id="KW-0812">Transmembrane</keyword>
<evidence type="ECO:0000313" key="4">
    <source>
        <dbReference type="Proteomes" id="UP000760819"/>
    </source>
</evidence>
<evidence type="ECO:0000313" key="3">
    <source>
        <dbReference type="EMBL" id="MCA9378963.1"/>
    </source>
</evidence>
<keyword evidence="2" id="KW-1133">Transmembrane helix</keyword>
<keyword evidence="1" id="KW-0175">Coiled coil</keyword>